<dbReference type="EMBL" id="BOMG01000128">
    <property type="protein sequence ID" value="GID61492.1"/>
    <property type="molecule type" value="Genomic_DNA"/>
</dbReference>
<dbReference type="Gene3D" id="3.90.820.10">
    <property type="entry name" value="Structural Genomics, Unknown Function 30-nov-00 1gh9 Mol_id"/>
    <property type="match status" value="1"/>
</dbReference>
<dbReference type="RefSeq" id="WP_203809530.1">
    <property type="nucleotide sequence ID" value="NZ_BAAAQE010000015.1"/>
</dbReference>
<dbReference type="SUPFAM" id="SSF160582">
    <property type="entry name" value="MbtH-like"/>
    <property type="match status" value="1"/>
</dbReference>
<dbReference type="SMART" id="SM00923">
    <property type="entry name" value="MbtH"/>
    <property type="match status" value="1"/>
</dbReference>
<comment type="caution">
    <text evidence="2">The sequence shown here is derived from an EMBL/GenBank/DDBJ whole genome shotgun (WGS) entry which is preliminary data.</text>
</comment>
<dbReference type="Pfam" id="PF03621">
    <property type="entry name" value="MbtH"/>
    <property type="match status" value="1"/>
</dbReference>
<dbReference type="PANTHER" id="PTHR38444">
    <property type="entry name" value="ENTEROBACTIN BIOSYNTHESIS PROTEIN YBDZ"/>
    <property type="match status" value="1"/>
</dbReference>
<dbReference type="Proteomes" id="UP000612282">
    <property type="component" value="Unassembled WGS sequence"/>
</dbReference>
<sequence>MTDIDDQFHVVVNDEGQYSIWWTDRDRPAGWHYADFTGTEQQCVDHIELVWTDMRPVSVRSA</sequence>
<accession>A0ABQ3XSZ6</accession>
<dbReference type="InterPro" id="IPR037407">
    <property type="entry name" value="MLP_fam"/>
</dbReference>
<evidence type="ECO:0000259" key="1">
    <source>
        <dbReference type="SMART" id="SM00923"/>
    </source>
</evidence>
<feature type="domain" description="MbtH-like" evidence="1">
    <location>
        <begin position="1"/>
        <end position="49"/>
    </location>
</feature>
<gene>
    <name evidence="2" type="primary">mbtH_1</name>
    <name evidence="2" type="ORF">Aco03nite_098960</name>
</gene>
<reference evidence="2 3" key="1">
    <citation type="submission" date="2021-01" db="EMBL/GenBank/DDBJ databases">
        <title>Whole genome shotgun sequence of Actinoplanes couchii NBRC 106145.</title>
        <authorList>
            <person name="Komaki H."/>
            <person name="Tamura T."/>
        </authorList>
    </citation>
    <scope>NUCLEOTIDE SEQUENCE [LARGE SCALE GENOMIC DNA]</scope>
    <source>
        <strain evidence="2 3">NBRC 106145</strain>
    </source>
</reference>
<dbReference type="InterPro" id="IPR005153">
    <property type="entry name" value="MbtH-like_dom"/>
</dbReference>
<keyword evidence="3" id="KW-1185">Reference proteome</keyword>
<organism evidence="2 3">
    <name type="scientific">Actinoplanes couchii</name>
    <dbReference type="NCBI Taxonomy" id="403638"/>
    <lineage>
        <taxon>Bacteria</taxon>
        <taxon>Bacillati</taxon>
        <taxon>Actinomycetota</taxon>
        <taxon>Actinomycetes</taxon>
        <taxon>Micromonosporales</taxon>
        <taxon>Micromonosporaceae</taxon>
        <taxon>Actinoplanes</taxon>
    </lineage>
</organism>
<dbReference type="PANTHER" id="PTHR38444:SF1">
    <property type="entry name" value="ENTEROBACTIN BIOSYNTHESIS PROTEIN YBDZ"/>
    <property type="match status" value="1"/>
</dbReference>
<proteinExistence type="predicted"/>
<evidence type="ECO:0000313" key="3">
    <source>
        <dbReference type="Proteomes" id="UP000612282"/>
    </source>
</evidence>
<dbReference type="InterPro" id="IPR038020">
    <property type="entry name" value="MbtH-like_sf"/>
</dbReference>
<protein>
    <submittedName>
        <fullName evidence="2">MbtH protein</fullName>
    </submittedName>
</protein>
<evidence type="ECO:0000313" key="2">
    <source>
        <dbReference type="EMBL" id="GID61492.1"/>
    </source>
</evidence>
<name>A0ABQ3XSZ6_9ACTN</name>